<accession>A0A0G1GJQ0</accession>
<evidence type="ECO:0000313" key="3">
    <source>
        <dbReference type="Proteomes" id="UP000034090"/>
    </source>
</evidence>
<name>A0A0G1GJQ0_9BACT</name>
<protein>
    <submittedName>
        <fullName evidence="2">Ribonuclease H</fullName>
    </submittedName>
</protein>
<dbReference type="InterPro" id="IPR036397">
    <property type="entry name" value="RNaseH_sf"/>
</dbReference>
<feature type="domain" description="RNase H type-1" evidence="1">
    <location>
        <begin position="1"/>
        <end position="136"/>
    </location>
</feature>
<dbReference type="InterPro" id="IPR012337">
    <property type="entry name" value="RNaseH-like_sf"/>
</dbReference>
<dbReference type="PROSITE" id="PS50879">
    <property type="entry name" value="RNASE_H_1"/>
    <property type="match status" value="1"/>
</dbReference>
<dbReference type="InterPro" id="IPR053151">
    <property type="entry name" value="RNase_H-like"/>
</dbReference>
<organism evidence="2 3">
    <name type="scientific">Candidatus Woesebacteria bacterium GW2011_GWB1_43_14</name>
    <dbReference type="NCBI Taxonomy" id="1618578"/>
    <lineage>
        <taxon>Bacteria</taxon>
        <taxon>Candidatus Woeseibacteriota</taxon>
    </lineage>
</organism>
<dbReference type="GO" id="GO:0004523">
    <property type="term" value="F:RNA-DNA hybrid ribonuclease activity"/>
    <property type="evidence" value="ECO:0007669"/>
    <property type="project" value="InterPro"/>
</dbReference>
<dbReference type="InterPro" id="IPR002156">
    <property type="entry name" value="RNaseH_domain"/>
</dbReference>
<dbReference type="EMBL" id="LCFQ01000001">
    <property type="protein sequence ID" value="KKS99003.1"/>
    <property type="molecule type" value="Genomic_DNA"/>
</dbReference>
<evidence type="ECO:0000313" key="2">
    <source>
        <dbReference type="EMBL" id="KKS99003.1"/>
    </source>
</evidence>
<dbReference type="SUPFAM" id="SSF53098">
    <property type="entry name" value="Ribonuclease H-like"/>
    <property type="match status" value="1"/>
</dbReference>
<dbReference type="GO" id="GO:0003676">
    <property type="term" value="F:nucleic acid binding"/>
    <property type="evidence" value="ECO:0007669"/>
    <property type="project" value="InterPro"/>
</dbReference>
<dbReference type="PANTHER" id="PTHR47723">
    <property type="entry name" value="OS05G0353850 PROTEIN"/>
    <property type="match status" value="1"/>
</dbReference>
<sequence>MIEINVFCDGGSRGNPGPSAGGVVIKDGQEKIIFKKGYFFGRATNNFAEYRALMEAINWINDNHQAINVSQANIFLDSQLVVKQLRGEYRVKSRSLAPMVIAIQKILKQFPFPVSFVHINREKNSEADELVNIELDRRRV</sequence>
<gene>
    <name evidence="2" type="ORF">UV74_C0001G0113</name>
</gene>
<comment type="caution">
    <text evidence="2">The sequence shown here is derived from an EMBL/GenBank/DDBJ whole genome shotgun (WGS) entry which is preliminary data.</text>
</comment>
<proteinExistence type="predicted"/>
<dbReference type="PANTHER" id="PTHR47723:SF24">
    <property type="entry name" value="RNASE H TYPE-1 DOMAIN-CONTAINING PROTEIN"/>
    <property type="match status" value="1"/>
</dbReference>
<reference evidence="2 3" key="1">
    <citation type="journal article" date="2015" name="Nature">
        <title>rRNA introns, odd ribosomes, and small enigmatic genomes across a large radiation of phyla.</title>
        <authorList>
            <person name="Brown C.T."/>
            <person name="Hug L.A."/>
            <person name="Thomas B.C."/>
            <person name="Sharon I."/>
            <person name="Castelle C.J."/>
            <person name="Singh A."/>
            <person name="Wilkins M.J."/>
            <person name="Williams K.H."/>
            <person name="Banfield J.F."/>
        </authorList>
    </citation>
    <scope>NUCLEOTIDE SEQUENCE [LARGE SCALE GENOMIC DNA]</scope>
</reference>
<dbReference type="Gene3D" id="3.30.420.10">
    <property type="entry name" value="Ribonuclease H-like superfamily/Ribonuclease H"/>
    <property type="match status" value="1"/>
</dbReference>
<dbReference type="AlphaFoldDB" id="A0A0G1GJQ0"/>
<dbReference type="CDD" id="cd09279">
    <property type="entry name" value="RNase_HI_like"/>
    <property type="match status" value="1"/>
</dbReference>
<dbReference type="Pfam" id="PF13456">
    <property type="entry name" value="RVT_3"/>
    <property type="match status" value="1"/>
</dbReference>
<dbReference type="Proteomes" id="UP000034090">
    <property type="component" value="Unassembled WGS sequence"/>
</dbReference>
<evidence type="ECO:0000259" key="1">
    <source>
        <dbReference type="PROSITE" id="PS50879"/>
    </source>
</evidence>
<dbReference type="STRING" id="1618578.UV74_C0001G0113"/>